<reference evidence="1 2" key="1">
    <citation type="journal article" date="2017" name="Genome Biol. Evol.">
        <title>Phytophthora megakarya and P. palmivora, closely related causal agents of cacao black pod rot, underwent increases in genome sizes and gene numbers by different mechanisms.</title>
        <authorList>
            <person name="Ali S.S."/>
            <person name="Shao J."/>
            <person name="Lary D.J."/>
            <person name="Kronmiller B."/>
            <person name="Shen D."/>
            <person name="Strem M.D."/>
            <person name="Amoako-Attah I."/>
            <person name="Akrofi A.Y."/>
            <person name="Begoude B.A."/>
            <person name="Ten Hoopen G.M."/>
            <person name="Coulibaly K."/>
            <person name="Kebe B.I."/>
            <person name="Melnick R.L."/>
            <person name="Guiltinan M.J."/>
            <person name="Tyler B.M."/>
            <person name="Meinhardt L.W."/>
            <person name="Bailey B.A."/>
        </authorList>
    </citation>
    <scope>NUCLEOTIDE SEQUENCE [LARGE SCALE GENOMIC DNA]</scope>
    <source>
        <strain evidence="2">sbr112.9</strain>
    </source>
</reference>
<keyword evidence="2" id="KW-1185">Reference proteome</keyword>
<dbReference type="AlphaFoldDB" id="A0A2P4Y819"/>
<dbReference type="EMBL" id="NCKW01004963">
    <property type="protein sequence ID" value="POM73955.1"/>
    <property type="molecule type" value="Genomic_DNA"/>
</dbReference>
<dbReference type="OrthoDB" id="66620at2759"/>
<name>A0A2P4Y819_9STRA</name>
<evidence type="ECO:0000313" key="2">
    <source>
        <dbReference type="Proteomes" id="UP000237271"/>
    </source>
</evidence>
<comment type="caution">
    <text evidence="1">The sequence shown here is derived from an EMBL/GenBank/DDBJ whole genome shotgun (WGS) entry which is preliminary data.</text>
</comment>
<organism evidence="1 2">
    <name type="scientific">Phytophthora palmivora</name>
    <dbReference type="NCBI Taxonomy" id="4796"/>
    <lineage>
        <taxon>Eukaryota</taxon>
        <taxon>Sar</taxon>
        <taxon>Stramenopiles</taxon>
        <taxon>Oomycota</taxon>
        <taxon>Peronosporomycetes</taxon>
        <taxon>Peronosporales</taxon>
        <taxon>Peronosporaceae</taxon>
        <taxon>Phytophthora</taxon>
    </lineage>
</organism>
<proteinExistence type="predicted"/>
<protein>
    <submittedName>
        <fullName evidence="1">Pleiotropic drug resistance protein ABC Superfamily</fullName>
    </submittedName>
</protein>
<dbReference type="Proteomes" id="UP000237271">
    <property type="component" value="Unassembled WGS sequence"/>
</dbReference>
<evidence type="ECO:0000313" key="1">
    <source>
        <dbReference type="EMBL" id="POM73955.1"/>
    </source>
</evidence>
<sequence length="101" mass="11782">MLAQADTYVDDSDTVPYQSAEFADRFRESKIFQTTLKRFDTSIKEQLFTQDVELFRLTFIEEVATLLRRQLTLKSPDTAYLLGRAIMVVVMGLYTDQRFGR</sequence>
<gene>
    <name evidence="1" type="ORF">PHPALM_9143</name>
</gene>
<accession>A0A2P4Y819</accession>